<sequence length="71" mass="8034">MQVTEKTACVETLIREYKDLDSAVQIAHQAMQALEEASEKASETMPPSEEELASQDATPQNTQWLLRKLRD</sequence>
<dbReference type="EnsemblMetazoa" id="CJA40392.1">
    <property type="protein sequence ID" value="CJA40392.1"/>
    <property type="gene ID" value="WBGene00216240"/>
</dbReference>
<proteinExistence type="predicted"/>
<accession>A0A8R1IWM4</accession>
<dbReference type="AlphaFoldDB" id="A0A8R1IWM4"/>
<name>A0A8R1IWM4_CAEJA</name>
<keyword evidence="3" id="KW-1185">Reference proteome</keyword>
<evidence type="ECO:0000256" key="1">
    <source>
        <dbReference type="SAM" id="MobiDB-lite"/>
    </source>
</evidence>
<evidence type="ECO:0000313" key="3">
    <source>
        <dbReference type="Proteomes" id="UP000005237"/>
    </source>
</evidence>
<protein>
    <submittedName>
        <fullName evidence="2">Uncharacterized protein</fullName>
    </submittedName>
</protein>
<reference evidence="2" key="2">
    <citation type="submission" date="2022-06" db="UniProtKB">
        <authorList>
            <consortium name="EnsemblMetazoa"/>
        </authorList>
    </citation>
    <scope>IDENTIFICATION</scope>
    <source>
        <strain evidence="2">DF5081</strain>
    </source>
</reference>
<dbReference type="Proteomes" id="UP000005237">
    <property type="component" value="Unassembled WGS sequence"/>
</dbReference>
<organism evidence="2 3">
    <name type="scientific">Caenorhabditis japonica</name>
    <dbReference type="NCBI Taxonomy" id="281687"/>
    <lineage>
        <taxon>Eukaryota</taxon>
        <taxon>Metazoa</taxon>
        <taxon>Ecdysozoa</taxon>
        <taxon>Nematoda</taxon>
        <taxon>Chromadorea</taxon>
        <taxon>Rhabditida</taxon>
        <taxon>Rhabditina</taxon>
        <taxon>Rhabditomorpha</taxon>
        <taxon>Rhabditoidea</taxon>
        <taxon>Rhabditidae</taxon>
        <taxon>Peloderinae</taxon>
        <taxon>Caenorhabditis</taxon>
    </lineage>
</organism>
<feature type="region of interest" description="Disordered" evidence="1">
    <location>
        <begin position="38"/>
        <end position="62"/>
    </location>
</feature>
<reference evidence="3" key="1">
    <citation type="submission" date="2010-08" db="EMBL/GenBank/DDBJ databases">
        <authorList>
            <consortium name="Caenorhabditis japonica Sequencing Consortium"/>
            <person name="Wilson R.K."/>
        </authorList>
    </citation>
    <scope>NUCLEOTIDE SEQUENCE [LARGE SCALE GENOMIC DNA]</scope>
    <source>
        <strain evidence="3">DF5081</strain>
    </source>
</reference>
<evidence type="ECO:0000313" key="2">
    <source>
        <dbReference type="EnsemblMetazoa" id="CJA40392.1"/>
    </source>
</evidence>